<dbReference type="RefSeq" id="WP_313765586.1">
    <property type="nucleotide sequence ID" value="NZ_BAAAVH010000002.1"/>
</dbReference>
<keyword evidence="1" id="KW-0472">Membrane</keyword>
<dbReference type="Proteomes" id="UP001596067">
    <property type="component" value="Unassembled WGS sequence"/>
</dbReference>
<comment type="caution">
    <text evidence="2">The sequence shown here is derived from an EMBL/GenBank/DDBJ whole genome shotgun (WGS) entry which is preliminary data.</text>
</comment>
<evidence type="ECO:0000313" key="3">
    <source>
        <dbReference type="Proteomes" id="UP001596067"/>
    </source>
</evidence>
<dbReference type="EMBL" id="JBHSOD010000033">
    <property type="protein sequence ID" value="MFC5887994.1"/>
    <property type="molecule type" value="Genomic_DNA"/>
</dbReference>
<gene>
    <name evidence="2" type="ORF">ACFP0N_23790</name>
</gene>
<evidence type="ECO:0000256" key="1">
    <source>
        <dbReference type="SAM" id="Phobius"/>
    </source>
</evidence>
<proteinExistence type="predicted"/>
<keyword evidence="3" id="KW-1185">Reference proteome</keyword>
<feature type="transmembrane region" description="Helical" evidence="1">
    <location>
        <begin position="54"/>
        <end position="72"/>
    </location>
</feature>
<keyword evidence="1" id="KW-1133">Transmembrane helix</keyword>
<evidence type="ECO:0000313" key="2">
    <source>
        <dbReference type="EMBL" id="MFC5887994.1"/>
    </source>
</evidence>
<accession>A0ABW1F4M0</accession>
<keyword evidence="1" id="KW-0812">Transmembrane</keyword>
<feature type="transmembrane region" description="Helical" evidence="1">
    <location>
        <begin position="92"/>
        <end position="110"/>
    </location>
</feature>
<organism evidence="2 3">
    <name type="scientific">Kitasatospora aburaviensis</name>
    <dbReference type="NCBI Taxonomy" id="67265"/>
    <lineage>
        <taxon>Bacteria</taxon>
        <taxon>Bacillati</taxon>
        <taxon>Actinomycetota</taxon>
        <taxon>Actinomycetes</taxon>
        <taxon>Kitasatosporales</taxon>
        <taxon>Streptomycetaceae</taxon>
        <taxon>Kitasatospora</taxon>
    </lineage>
</organism>
<name>A0ABW1F4M0_9ACTN</name>
<feature type="transmembrane region" description="Helical" evidence="1">
    <location>
        <begin position="25"/>
        <end position="42"/>
    </location>
</feature>
<reference evidence="3" key="1">
    <citation type="journal article" date="2019" name="Int. J. Syst. Evol. Microbiol.">
        <title>The Global Catalogue of Microorganisms (GCM) 10K type strain sequencing project: providing services to taxonomists for standard genome sequencing and annotation.</title>
        <authorList>
            <consortium name="The Broad Institute Genomics Platform"/>
            <consortium name="The Broad Institute Genome Sequencing Center for Infectious Disease"/>
            <person name="Wu L."/>
            <person name="Ma J."/>
        </authorList>
    </citation>
    <scope>NUCLEOTIDE SEQUENCE [LARGE SCALE GENOMIC DNA]</scope>
    <source>
        <strain evidence="3">CGMCC 4.1469</strain>
    </source>
</reference>
<sequence length="224" mass="23746">MLRLLYVLLPLLCWAFLVRTRVVGAAVLALLAGLAVALVGLQQEWYSTRAAAEFEAGYPLLSGLVVLAGALTERRLRGPRPKKESGTPVGGAAVALTVHALVGVAIGFAYRGLAYDAFLPSATEVSLPPGLTVEHDDDGYCGSNFCARTLTVGSTTGLPPAEVAARLRAALAEDGWSPGRRNLLHRRHGWLLDRRVAELGLTETTHGVELELSGSDLSDTLARP</sequence>
<protein>
    <submittedName>
        <fullName evidence="2">Uncharacterized protein</fullName>
    </submittedName>
</protein>